<evidence type="ECO:0000256" key="7">
    <source>
        <dbReference type="RuleBase" id="RU003346"/>
    </source>
</evidence>
<feature type="transmembrane region" description="Helical" evidence="8">
    <location>
        <begin position="411"/>
        <end position="430"/>
    </location>
</feature>
<dbReference type="PANTHER" id="PTHR48020:SF12">
    <property type="entry name" value="PROTON MYO-INOSITOL COTRANSPORTER"/>
    <property type="match status" value="1"/>
</dbReference>
<evidence type="ECO:0000259" key="9">
    <source>
        <dbReference type="PROSITE" id="PS50850"/>
    </source>
</evidence>
<comment type="subcellular location">
    <subcellularLocation>
        <location evidence="1">Cell membrane</location>
        <topology evidence="1">Multi-pass membrane protein</topology>
    </subcellularLocation>
</comment>
<feature type="transmembrane region" description="Helical" evidence="8">
    <location>
        <begin position="378"/>
        <end position="399"/>
    </location>
</feature>
<feature type="transmembrane region" description="Helical" evidence="8">
    <location>
        <begin position="189"/>
        <end position="211"/>
    </location>
</feature>
<evidence type="ECO:0000256" key="8">
    <source>
        <dbReference type="SAM" id="Phobius"/>
    </source>
</evidence>
<feature type="transmembrane region" description="Helical" evidence="8">
    <location>
        <begin position="268"/>
        <end position="290"/>
    </location>
</feature>
<feature type="transmembrane region" description="Helical" evidence="8">
    <location>
        <begin position="92"/>
        <end position="111"/>
    </location>
</feature>
<dbReference type="InterPro" id="IPR005828">
    <property type="entry name" value="MFS_sugar_transport-like"/>
</dbReference>
<comment type="caution">
    <text evidence="10">The sequence shown here is derived from an EMBL/GenBank/DDBJ whole genome shotgun (WGS) entry which is preliminary data.</text>
</comment>
<dbReference type="InterPro" id="IPR020846">
    <property type="entry name" value="MFS_dom"/>
</dbReference>
<evidence type="ECO:0000256" key="5">
    <source>
        <dbReference type="ARBA" id="ARBA00022989"/>
    </source>
</evidence>
<accession>A0ABT0ZK73</accession>
<organism evidence="10 11">
    <name type="scientific">Streptomyces macrolidinus</name>
    <dbReference type="NCBI Taxonomy" id="2952607"/>
    <lineage>
        <taxon>Bacteria</taxon>
        <taxon>Bacillati</taxon>
        <taxon>Actinomycetota</taxon>
        <taxon>Actinomycetes</taxon>
        <taxon>Kitasatosporales</taxon>
        <taxon>Streptomycetaceae</taxon>
        <taxon>Streptomyces</taxon>
    </lineage>
</organism>
<dbReference type="Pfam" id="PF00083">
    <property type="entry name" value="Sugar_tr"/>
    <property type="match status" value="1"/>
</dbReference>
<keyword evidence="11" id="KW-1185">Reference proteome</keyword>
<feature type="transmembrane region" description="Helical" evidence="8">
    <location>
        <begin position="339"/>
        <end position="358"/>
    </location>
</feature>
<dbReference type="RefSeq" id="WP_252427585.1">
    <property type="nucleotide sequence ID" value="NZ_JAMWMR010000028.1"/>
</dbReference>
<dbReference type="EMBL" id="JAMWMR010000028">
    <property type="protein sequence ID" value="MCN9243980.1"/>
    <property type="molecule type" value="Genomic_DNA"/>
</dbReference>
<keyword evidence="3 7" id="KW-0813">Transport</keyword>
<keyword evidence="4 8" id="KW-0812">Transmembrane</keyword>
<dbReference type="InterPro" id="IPR036259">
    <property type="entry name" value="MFS_trans_sf"/>
</dbReference>
<proteinExistence type="inferred from homology"/>
<evidence type="ECO:0000256" key="4">
    <source>
        <dbReference type="ARBA" id="ARBA00022692"/>
    </source>
</evidence>
<feature type="transmembrane region" description="Helical" evidence="8">
    <location>
        <begin position="150"/>
        <end position="169"/>
    </location>
</feature>
<evidence type="ECO:0000256" key="3">
    <source>
        <dbReference type="ARBA" id="ARBA00022448"/>
    </source>
</evidence>
<feature type="domain" description="Major facilitator superfamily (MFS) profile" evidence="9">
    <location>
        <begin position="26"/>
        <end position="464"/>
    </location>
</feature>
<dbReference type="PROSITE" id="PS50850">
    <property type="entry name" value="MFS"/>
    <property type="match status" value="1"/>
</dbReference>
<evidence type="ECO:0000256" key="2">
    <source>
        <dbReference type="ARBA" id="ARBA00010992"/>
    </source>
</evidence>
<evidence type="ECO:0000256" key="6">
    <source>
        <dbReference type="ARBA" id="ARBA00023136"/>
    </source>
</evidence>
<dbReference type="InterPro" id="IPR005829">
    <property type="entry name" value="Sugar_transporter_CS"/>
</dbReference>
<feature type="transmembrane region" description="Helical" evidence="8">
    <location>
        <begin position="310"/>
        <end position="332"/>
    </location>
</feature>
<dbReference type="PROSITE" id="PS00216">
    <property type="entry name" value="SUGAR_TRANSPORT_1"/>
    <property type="match status" value="1"/>
</dbReference>
<name>A0ABT0ZK73_9ACTN</name>
<dbReference type="InterPro" id="IPR050814">
    <property type="entry name" value="Myo-inositol_Transporter"/>
</dbReference>
<dbReference type="NCBIfam" id="TIGR00879">
    <property type="entry name" value="SP"/>
    <property type="match status" value="1"/>
</dbReference>
<dbReference type="PANTHER" id="PTHR48020">
    <property type="entry name" value="PROTON MYO-INOSITOL COTRANSPORTER"/>
    <property type="match status" value="1"/>
</dbReference>
<dbReference type="Proteomes" id="UP001523219">
    <property type="component" value="Unassembled WGS sequence"/>
</dbReference>
<dbReference type="SUPFAM" id="SSF103473">
    <property type="entry name" value="MFS general substrate transporter"/>
    <property type="match status" value="1"/>
</dbReference>
<dbReference type="InterPro" id="IPR003663">
    <property type="entry name" value="Sugar/inositol_transpt"/>
</dbReference>
<reference evidence="10 11" key="1">
    <citation type="submission" date="2022-05" db="EMBL/GenBank/DDBJ databases">
        <title>Streptomyces sp. nov. RY43-2 isolated from soil of a peat swamp forest.</title>
        <authorList>
            <person name="Kanchanasin P."/>
            <person name="Tanasupawat S."/>
            <person name="Phongsopitanun W."/>
        </authorList>
    </citation>
    <scope>NUCLEOTIDE SEQUENCE [LARGE SCALE GENOMIC DNA]</scope>
    <source>
        <strain evidence="10 11">RY43-2</strain>
    </source>
</reference>
<evidence type="ECO:0000256" key="1">
    <source>
        <dbReference type="ARBA" id="ARBA00004651"/>
    </source>
</evidence>
<dbReference type="Gene3D" id="1.20.1250.20">
    <property type="entry name" value="MFS general substrate transporter like domains"/>
    <property type="match status" value="1"/>
</dbReference>
<feature type="transmembrane region" description="Helical" evidence="8">
    <location>
        <begin position="442"/>
        <end position="460"/>
    </location>
</feature>
<protein>
    <submittedName>
        <fullName evidence="10">Sugar porter family MFS transporter</fullName>
    </submittedName>
</protein>
<feature type="transmembrane region" description="Helical" evidence="8">
    <location>
        <begin position="59"/>
        <end position="80"/>
    </location>
</feature>
<feature type="transmembrane region" description="Helical" evidence="8">
    <location>
        <begin position="117"/>
        <end position="138"/>
    </location>
</feature>
<dbReference type="PROSITE" id="PS00217">
    <property type="entry name" value="SUGAR_TRANSPORT_2"/>
    <property type="match status" value="1"/>
</dbReference>
<dbReference type="PRINTS" id="PR00171">
    <property type="entry name" value="SUGRTRNSPORT"/>
</dbReference>
<gene>
    <name evidence="10" type="ORF">NGF19_24885</name>
</gene>
<sequence>MTSKGRAPRPGSGAARPDHLGPLVFASAVAAMGGFLSGYDSAVINGAVVAIRSHYAIGSVTLAHVMAIALIGAAAGAVVAGRLADRVGRVRCMQIAAAVFTVSVIGSALPFSLWELAFWRIVGGFAIGMALVSGAAYIAEVAPSAYRGRLGSFQPAAAVVGFAVSQLVNWGLLKAVGGNQRGRLLGLEAWQVMLVVTIVPTAVYGLLTFAIPESPRFLLSVGRRDRAREILAMVEGKNVDLDARVAEIEAAMKHEYGSTFKDLLGGAFLLKPIVWTGIGLAVLQQFVGITPSFYYCSLLWQSVGVCAEEAFFYSFLISIANILGVVIAMFFVDRIGRKPLTTIGSVGMVVGLALKAWTFSHPLVGGMLPAPHGLIGLIAAHAFVFFFSLSWGPVVWVLLSEMFPDNIRAAALGTALCIHWLAAWVVTSSFPTLAEWDLSMTYVIYAIFAAFSLLFVLKFVKETKGKTLEEMT</sequence>
<evidence type="ECO:0000313" key="11">
    <source>
        <dbReference type="Proteomes" id="UP001523219"/>
    </source>
</evidence>
<feature type="transmembrane region" description="Helical" evidence="8">
    <location>
        <begin position="20"/>
        <end position="39"/>
    </location>
</feature>
<keyword evidence="6 8" id="KW-0472">Membrane</keyword>
<comment type="similarity">
    <text evidence="2 7">Belongs to the major facilitator superfamily. Sugar transporter (TC 2.A.1.1) family.</text>
</comment>
<keyword evidence="5 8" id="KW-1133">Transmembrane helix</keyword>
<evidence type="ECO:0000313" key="10">
    <source>
        <dbReference type="EMBL" id="MCN9243980.1"/>
    </source>
</evidence>